<dbReference type="InterPro" id="IPR010466">
    <property type="entry name" value="DUF1058"/>
</dbReference>
<organism evidence="2">
    <name type="scientific">marine metagenome</name>
    <dbReference type="NCBI Taxonomy" id="408172"/>
    <lineage>
        <taxon>unclassified sequences</taxon>
        <taxon>metagenomes</taxon>
        <taxon>ecological metagenomes</taxon>
    </lineage>
</organism>
<sequence length="142" mass="16374">MTIYLLSTFLVVDGRMIQMIKIFFIYFFYFASFNLHAGDAGSETGFKIPRFVSLKSNDVNLRKGSSTNYPIVLNYTKKNLPVEIIDEYDQWRKTNDIEGNQGWIHKNLIKGDRFAITNQNYISPLQIKNKPQGRVIGTIGKN</sequence>
<keyword evidence="1" id="KW-0472">Membrane</keyword>
<feature type="transmembrane region" description="Helical" evidence="1">
    <location>
        <begin position="16"/>
        <end position="37"/>
    </location>
</feature>
<dbReference type="Gene3D" id="2.30.30.40">
    <property type="entry name" value="SH3 Domains"/>
    <property type="match status" value="1"/>
</dbReference>
<dbReference type="Pfam" id="PF06347">
    <property type="entry name" value="SH3_4"/>
    <property type="match status" value="1"/>
</dbReference>
<proteinExistence type="predicted"/>
<reference evidence="2" key="1">
    <citation type="submission" date="2018-05" db="EMBL/GenBank/DDBJ databases">
        <authorList>
            <person name="Lanie J.A."/>
            <person name="Ng W.-L."/>
            <person name="Kazmierczak K.M."/>
            <person name="Andrzejewski T.M."/>
            <person name="Davidsen T.M."/>
            <person name="Wayne K.J."/>
            <person name="Tettelin H."/>
            <person name="Glass J.I."/>
            <person name="Rusch D."/>
            <person name="Podicherti R."/>
            <person name="Tsui H.-C.T."/>
            <person name="Winkler M.E."/>
        </authorList>
    </citation>
    <scope>NUCLEOTIDE SEQUENCE</scope>
</reference>
<evidence type="ECO:0000313" key="2">
    <source>
        <dbReference type="EMBL" id="SVB34753.1"/>
    </source>
</evidence>
<accession>A0A382DAS9</accession>
<evidence type="ECO:0000256" key="1">
    <source>
        <dbReference type="SAM" id="Phobius"/>
    </source>
</evidence>
<dbReference type="AlphaFoldDB" id="A0A382DAS9"/>
<dbReference type="EMBL" id="UINC01038158">
    <property type="protein sequence ID" value="SVB34753.1"/>
    <property type="molecule type" value="Genomic_DNA"/>
</dbReference>
<protein>
    <recommendedName>
        <fullName evidence="3">SH3b domain-containing protein</fullName>
    </recommendedName>
</protein>
<keyword evidence="1" id="KW-0812">Transmembrane</keyword>
<evidence type="ECO:0008006" key="3">
    <source>
        <dbReference type="Google" id="ProtNLM"/>
    </source>
</evidence>
<name>A0A382DAS9_9ZZZZ</name>
<gene>
    <name evidence="2" type="ORF">METZ01_LOCUS187607</name>
</gene>
<keyword evidence="1" id="KW-1133">Transmembrane helix</keyword>
<feature type="non-terminal residue" evidence="2">
    <location>
        <position position="142"/>
    </location>
</feature>